<dbReference type="Pfam" id="PF16206">
    <property type="entry name" value="Mon2_C"/>
    <property type="match status" value="1"/>
</dbReference>
<dbReference type="Pfam" id="PF16213">
    <property type="entry name" value="DCB"/>
    <property type="match status" value="1"/>
</dbReference>
<sequence>MASITQLSSDWQLLATEAKRRNPAVRSAVEKAQNLAKNAASSDTLTPTSPNQQLYASPFFLALESGNDRLISASLVPIARLVALKALTQTQMTKVLHILNAFDLATHNMDTQLKILQVLPSAMQNYGSGRSSFIQIVGICANLANSPVVAVGNAALATLQQILPAPFELLKTHTSDPDLSNHTPIFLLQDEKAQPLALDELEYTCYRTFQDLCAIVAGDDLDIFDGMGISVSAALENIESIVSIHLEVFYQRAELASLLRLQTVPALLKTLNSSPPAAYPLVLRVLRIVRLLAMRQLPNLEIEMEVILLYANHIILNSSPHGASTHLGPTLQNLVYPHWEKVLAMELFRLLCSSFECVQSLFETYDNMPQKKNVLKEILTVLKTYLLNNFSSMISKAGLVIPRPDSSIPVMTKVNSLMKISLLDHLEKIDAPSSIPEYYLAGMLLSILLDIANGVANFVESMSLNVDSETIEGEVEFITLFNETVFSDLFQLFDMFLHFSAETPFFVDTVASLQRYTHAVGLLGLSDCRDQLLVLLARCVIVNTAPEAKSEQLNSSNILSLGESIVETINQKILTPPSTSTASFDSKSTKRSSFESSLGLKSRQFNTRLIICLGALLNVTNSLGTTLDALWKILYITLQWVDYFLNGPDDYSGYNNQNEVVKIGHPNLSSQDLTELKTMKLNELSNILRYQESTVLRILNVIKDLFTEDKGIEAGAAGLEPCPFNRSFYVKQMMRFTELEYTEFLFSKSDARHFVSSLFIETATDRSLSTQFRVLIARNYATFVLQVTFRGFKTNADDLYLAENFLKDLMSFLNSLAALGKPTDHLMLNCEAEIRLIVLSTLHDHINEYDNYYQQFWGLVFEILNTVFVHSSDSSSGEDQKLEEKIRQLILTAFNTLKLILDEFLTSLPLQYFKPLIDTLLNFCQQNYDINISFSSVSYFWLISDCINNKMSTVDSDSSPPTFQDVHALELLLAADITENSYYNEMLNTYLLARLAILATDYRSQVREGAIQTLFQILDVQGKKLNSWESIFNIVFPRLLEWDDLKPEMSALKQKDFMVSLNLVLSNLVLIYSKFMMNFDKELPITERYWTRLLTFLSSMLRLRWCELSLKVFQTYLDLLIAFNSSKTVPSHVRASLFDFWINAPIEYDFVNSSYQDSLVAYLDGLKQIIPLFQQEPGAFPVSKVLSNINKCARYPILKPNQKDNVKPTELQRSAIDGLKMASDLIKSTEMESSVIQQLAHICAYPFETRSRIEAKLSSKFGGRIQIPTFLAISQMAFELYEAKFSTFSNMKALLTESRLQKILKSILFLLHNRAQGTVKEGAEPLWVRCNHVILELLHRSIDECLLELQAQRTVWELIVECITVNFEDRLEEEEQYSVQQYKNLSEKVIPALLGCPYSDQVVYLMETLYKQSFLYDFTEMEAELFRTEDAFQSLCRFDFDSSFGTTQPISIKNNRAIRLMCLRELFKFASSQTGASEAAAEKLLPRVAFAVRRFIADNRLLCSKPLARIQQVEIQIVLDGLVEIQGSLKDTDRKLLSRLITVCIPFGHRVDGVDGLLETLVLLALTI</sequence>
<evidence type="ECO:0000259" key="5">
    <source>
        <dbReference type="Pfam" id="PF16213"/>
    </source>
</evidence>
<reference evidence="6 7" key="1">
    <citation type="submission" date="2023-10" db="EMBL/GenBank/DDBJ databases">
        <title>Draft Genome Sequence of Candida saopaulonensis from a very Premature Infant with Sepsis.</title>
        <authorList>
            <person name="Ning Y."/>
            <person name="Dai R."/>
            <person name="Xiao M."/>
            <person name="Xu Y."/>
            <person name="Yan Q."/>
            <person name="Zhang L."/>
        </authorList>
    </citation>
    <scope>NUCLEOTIDE SEQUENCE [LARGE SCALE GENOMIC DNA]</scope>
    <source>
        <strain evidence="6 7">19XY460</strain>
    </source>
</reference>
<evidence type="ECO:0000313" key="6">
    <source>
        <dbReference type="EMBL" id="WPK27735.1"/>
    </source>
</evidence>
<gene>
    <name evidence="6" type="ORF">PUMCH_005133</name>
</gene>
<evidence type="ECO:0000256" key="1">
    <source>
        <dbReference type="ARBA" id="ARBA00022448"/>
    </source>
</evidence>
<dbReference type="EMBL" id="CP138900">
    <property type="protein sequence ID" value="WPK27735.1"/>
    <property type="molecule type" value="Genomic_DNA"/>
</dbReference>
<feature type="domain" description="Mon2/Sec7/BIG1-like dimerisation and cyclophilin-binding" evidence="5">
    <location>
        <begin position="4"/>
        <end position="168"/>
    </location>
</feature>
<evidence type="ECO:0000256" key="2">
    <source>
        <dbReference type="ARBA" id="ARBA00022927"/>
    </source>
</evidence>
<dbReference type="GeneID" id="88176192"/>
<dbReference type="GO" id="GO:0015031">
    <property type="term" value="P:protein transport"/>
    <property type="evidence" value="ECO:0007669"/>
    <property type="project" value="UniProtKB-KW"/>
</dbReference>
<feature type="domain" description="Mon2 C-terminal" evidence="4">
    <location>
        <begin position="903"/>
        <end position="1039"/>
    </location>
</feature>
<organism evidence="6 7">
    <name type="scientific">Australozyma saopauloensis</name>
    <dbReference type="NCBI Taxonomy" id="291208"/>
    <lineage>
        <taxon>Eukaryota</taxon>
        <taxon>Fungi</taxon>
        <taxon>Dikarya</taxon>
        <taxon>Ascomycota</taxon>
        <taxon>Saccharomycotina</taxon>
        <taxon>Pichiomycetes</taxon>
        <taxon>Metschnikowiaceae</taxon>
        <taxon>Australozyma</taxon>
    </lineage>
</organism>
<dbReference type="InterPro" id="IPR032691">
    <property type="entry name" value="Mon2/Sec7/BIG1-like_HUS"/>
</dbReference>
<evidence type="ECO:0000313" key="7">
    <source>
        <dbReference type="Proteomes" id="UP001338582"/>
    </source>
</evidence>
<protein>
    <submittedName>
        <fullName evidence="6">Uncharacterized protein</fullName>
    </submittedName>
</protein>
<evidence type="ECO:0000259" key="4">
    <source>
        <dbReference type="Pfam" id="PF16206"/>
    </source>
</evidence>
<name>A0AAX4HIA3_9ASCO</name>
<dbReference type="Pfam" id="PF12783">
    <property type="entry name" value="Sec7-like_HUS"/>
    <property type="match status" value="1"/>
</dbReference>
<dbReference type="GO" id="GO:0005794">
    <property type="term" value="C:Golgi apparatus"/>
    <property type="evidence" value="ECO:0007669"/>
    <property type="project" value="UniProtKB-ARBA"/>
</dbReference>
<keyword evidence="7" id="KW-1185">Reference proteome</keyword>
<dbReference type="InterPro" id="IPR032629">
    <property type="entry name" value="DCB_dom"/>
</dbReference>
<proteinExistence type="predicted"/>
<dbReference type="InterPro" id="IPR032817">
    <property type="entry name" value="Mon2_C"/>
</dbReference>
<dbReference type="RefSeq" id="XP_062880112.1">
    <property type="nucleotide sequence ID" value="XM_063024042.1"/>
</dbReference>
<accession>A0AAX4HIA3</accession>
<keyword evidence="2" id="KW-0653">Protein transport</keyword>
<keyword evidence="1" id="KW-0813">Transport</keyword>
<dbReference type="KEGG" id="asau:88176192"/>
<evidence type="ECO:0000259" key="3">
    <source>
        <dbReference type="Pfam" id="PF12783"/>
    </source>
</evidence>
<dbReference type="Proteomes" id="UP001338582">
    <property type="component" value="Chromosome 7"/>
</dbReference>
<feature type="domain" description="Mon2/Sec7/BIG1-like HUS" evidence="3">
    <location>
        <begin position="203"/>
        <end position="374"/>
    </location>
</feature>